<keyword evidence="7" id="KW-0902">Two-component regulatory system</keyword>
<comment type="caution">
    <text evidence="10">The sequence shown here is derived from an EMBL/GenBank/DDBJ whole genome shotgun (WGS) entry which is preliminary data.</text>
</comment>
<evidence type="ECO:0000256" key="2">
    <source>
        <dbReference type="ARBA" id="ARBA00004370"/>
    </source>
</evidence>
<dbReference type="SMART" id="SM00387">
    <property type="entry name" value="HATPase_c"/>
    <property type="match status" value="1"/>
</dbReference>
<dbReference type="RefSeq" id="WP_317329458.1">
    <property type="nucleotide sequence ID" value="NZ_JAWJZA010000005.1"/>
</dbReference>
<keyword evidence="8" id="KW-1133">Transmembrane helix</keyword>
<keyword evidence="10" id="KW-0067">ATP-binding</keyword>
<dbReference type="Gene3D" id="3.30.565.10">
    <property type="entry name" value="Histidine kinase-like ATPase, C-terminal domain"/>
    <property type="match status" value="1"/>
</dbReference>
<comment type="subcellular location">
    <subcellularLocation>
        <location evidence="2">Membrane</location>
    </subcellularLocation>
</comment>
<keyword evidence="11" id="KW-1185">Reference proteome</keyword>
<dbReference type="PROSITE" id="PS50109">
    <property type="entry name" value="HIS_KIN"/>
    <property type="match status" value="1"/>
</dbReference>
<dbReference type="SUPFAM" id="SSF47384">
    <property type="entry name" value="Homodimeric domain of signal transducing histidine kinase"/>
    <property type="match status" value="1"/>
</dbReference>
<evidence type="ECO:0000256" key="5">
    <source>
        <dbReference type="ARBA" id="ARBA00022679"/>
    </source>
</evidence>
<name>A0ABU3Z6U0_9FIRM</name>
<dbReference type="SUPFAM" id="SSF55874">
    <property type="entry name" value="ATPase domain of HSP90 chaperone/DNA topoisomerase II/histidine kinase"/>
    <property type="match status" value="1"/>
</dbReference>
<dbReference type="InterPro" id="IPR004358">
    <property type="entry name" value="Sig_transdc_His_kin-like_C"/>
</dbReference>
<dbReference type="InterPro" id="IPR003661">
    <property type="entry name" value="HisK_dim/P_dom"/>
</dbReference>
<keyword evidence="6" id="KW-0418">Kinase</keyword>
<comment type="catalytic activity">
    <reaction evidence="1">
        <text>ATP + protein L-histidine = ADP + protein N-phospho-L-histidine.</text>
        <dbReference type="EC" id="2.7.13.3"/>
    </reaction>
</comment>
<evidence type="ECO:0000256" key="3">
    <source>
        <dbReference type="ARBA" id="ARBA00012438"/>
    </source>
</evidence>
<gene>
    <name evidence="10" type="ORF">RVY80_02020</name>
</gene>
<dbReference type="InterPro" id="IPR036097">
    <property type="entry name" value="HisK_dim/P_sf"/>
</dbReference>
<proteinExistence type="predicted"/>
<dbReference type="InterPro" id="IPR005467">
    <property type="entry name" value="His_kinase_dom"/>
</dbReference>
<dbReference type="PANTHER" id="PTHR45453:SF1">
    <property type="entry name" value="PHOSPHATE REGULON SENSOR PROTEIN PHOR"/>
    <property type="match status" value="1"/>
</dbReference>
<evidence type="ECO:0000256" key="1">
    <source>
        <dbReference type="ARBA" id="ARBA00000085"/>
    </source>
</evidence>
<dbReference type="SMART" id="SM00388">
    <property type="entry name" value="HisKA"/>
    <property type="match status" value="1"/>
</dbReference>
<dbReference type="EC" id="2.7.13.3" evidence="3"/>
<feature type="transmembrane region" description="Helical" evidence="8">
    <location>
        <begin position="150"/>
        <end position="173"/>
    </location>
</feature>
<evidence type="ECO:0000313" key="10">
    <source>
        <dbReference type="EMBL" id="MDV5087628.1"/>
    </source>
</evidence>
<keyword evidence="10" id="KW-0547">Nucleotide-binding</keyword>
<dbReference type="InterPro" id="IPR036890">
    <property type="entry name" value="HATPase_C_sf"/>
</dbReference>
<sequence>MRITIFRRLLSMGVLYILSITILVCIGIFFFTRNAVLETIGHEARTVAAFSTNVANDAEAWKSIQQHNDRHLRLTIIDPSGAVLYESERSAAGMDNHKDRPEVKAAFETGESHGERMSATMGVSTFYYAVKAPNGYVIRVATEASSLQTYLYGGFLVAFLLTVIYIISLYYVARRMSEDIVKPIEAAFRGWTHKRGTRVLKHLSQSYVELEPLVETLQKQQTELNDYISSETKRRQEFSANIAHELKTPLTTISGYAELLKAGYVNSVEESLSLGEKIYNASQRMLGTIESILHLSEIEADMWGDLLTAVDAKSVWQQAWKILETKDQVKQNQVTFAIAGDIPQVEGHPSLLLEMAVNLLDNAVKYSKPGDANAINLTLSQDGGMAKMVLTDVGIGIPADKVNRIFERFYRVDPSRNNAKVSGTGVGLALVKHIVDVHKGTIEVASEEGHGTTFTVEIPFK</sequence>
<dbReference type="PRINTS" id="PR00344">
    <property type="entry name" value="BCTRLSENSOR"/>
</dbReference>
<reference evidence="10 11" key="1">
    <citation type="submission" date="2023-10" db="EMBL/GenBank/DDBJ databases">
        <title>Veillonella sp. nov., isolated from a pig farm feces dump.</title>
        <authorList>
            <person name="Chang Y.-H."/>
        </authorList>
    </citation>
    <scope>NUCLEOTIDE SEQUENCE [LARGE SCALE GENOMIC DNA]</scope>
    <source>
        <strain evidence="10 11">YH-vei2233</strain>
    </source>
</reference>
<dbReference type="CDD" id="cd00075">
    <property type="entry name" value="HATPase"/>
    <property type="match status" value="1"/>
</dbReference>
<feature type="domain" description="Histidine kinase" evidence="9">
    <location>
        <begin position="241"/>
        <end position="461"/>
    </location>
</feature>
<dbReference type="PANTHER" id="PTHR45453">
    <property type="entry name" value="PHOSPHATE REGULON SENSOR PROTEIN PHOR"/>
    <property type="match status" value="1"/>
</dbReference>
<keyword evidence="8" id="KW-0812">Transmembrane</keyword>
<dbReference type="Pfam" id="PF00512">
    <property type="entry name" value="HisKA"/>
    <property type="match status" value="1"/>
</dbReference>
<dbReference type="CDD" id="cd00082">
    <property type="entry name" value="HisKA"/>
    <property type="match status" value="1"/>
</dbReference>
<keyword evidence="8" id="KW-0472">Membrane</keyword>
<keyword evidence="4" id="KW-0597">Phosphoprotein</keyword>
<protein>
    <recommendedName>
        <fullName evidence="3">histidine kinase</fullName>
        <ecNumber evidence="3">2.7.13.3</ecNumber>
    </recommendedName>
</protein>
<feature type="transmembrane region" description="Helical" evidence="8">
    <location>
        <begin position="12"/>
        <end position="31"/>
    </location>
</feature>
<organism evidence="10 11">
    <name type="scientific">Veillonella absiana</name>
    <dbReference type="NCBI Taxonomy" id="3079305"/>
    <lineage>
        <taxon>Bacteria</taxon>
        <taxon>Bacillati</taxon>
        <taxon>Bacillota</taxon>
        <taxon>Negativicutes</taxon>
        <taxon>Veillonellales</taxon>
        <taxon>Veillonellaceae</taxon>
        <taxon>Veillonella</taxon>
    </lineage>
</organism>
<evidence type="ECO:0000256" key="6">
    <source>
        <dbReference type="ARBA" id="ARBA00022777"/>
    </source>
</evidence>
<evidence type="ECO:0000256" key="8">
    <source>
        <dbReference type="SAM" id="Phobius"/>
    </source>
</evidence>
<dbReference type="EMBL" id="JAWJZB010000002">
    <property type="protein sequence ID" value="MDV5087628.1"/>
    <property type="molecule type" value="Genomic_DNA"/>
</dbReference>
<evidence type="ECO:0000256" key="4">
    <source>
        <dbReference type="ARBA" id="ARBA00022553"/>
    </source>
</evidence>
<accession>A0ABU3Z6U0</accession>
<keyword evidence="5" id="KW-0808">Transferase</keyword>
<evidence type="ECO:0000259" key="9">
    <source>
        <dbReference type="PROSITE" id="PS50109"/>
    </source>
</evidence>
<evidence type="ECO:0000313" key="11">
    <source>
        <dbReference type="Proteomes" id="UP001272515"/>
    </source>
</evidence>
<dbReference type="Proteomes" id="UP001272515">
    <property type="component" value="Unassembled WGS sequence"/>
</dbReference>
<dbReference type="InterPro" id="IPR003594">
    <property type="entry name" value="HATPase_dom"/>
</dbReference>
<dbReference type="GO" id="GO:0005524">
    <property type="term" value="F:ATP binding"/>
    <property type="evidence" value="ECO:0007669"/>
    <property type="project" value="UniProtKB-KW"/>
</dbReference>
<dbReference type="InterPro" id="IPR050351">
    <property type="entry name" value="BphY/WalK/GraS-like"/>
</dbReference>
<evidence type="ECO:0000256" key="7">
    <source>
        <dbReference type="ARBA" id="ARBA00023012"/>
    </source>
</evidence>
<dbReference type="Pfam" id="PF02518">
    <property type="entry name" value="HATPase_c"/>
    <property type="match status" value="1"/>
</dbReference>
<dbReference type="Gene3D" id="1.10.287.130">
    <property type="match status" value="1"/>
</dbReference>